<name>A0AAP0BDS2_9ASPA</name>
<accession>A0AAP0BDS2</accession>
<feature type="compositionally biased region" description="Basic and acidic residues" evidence="1">
    <location>
        <begin position="58"/>
        <end position="75"/>
    </location>
</feature>
<dbReference type="AlphaFoldDB" id="A0AAP0BDS2"/>
<proteinExistence type="predicted"/>
<gene>
    <name evidence="2" type="ORF">KSP39_PZI014170</name>
</gene>
<keyword evidence="3" id="KW-1185">Reference proteome</keyword>
<evidence type="ECO:0000313" key="3">
    <source>
        <dbReference type="Proteomes" id="UP001418222"/>
    </source>
</evidence>
<organism evidence="2 3">
    <name type="scientific">Platanthera zijinensis</name>
    <dbReference type="NCBI Taxonomy" id="2320716"/>
    <lineage>
        <taxon>Eukaryota</taxon>
        <taxon>Viridiplantae</taxon>
        <taxon>Streptophyta</taxon>
        <taxon>Embryophyta</taxon>
        <taxon>Tracheophyta</taxon>
        <taxon>Spermatophyta</taxon>
        <taxon>Magnoliopsida</taxon>
        <taxon>Liliopsida</taxon>
        <taxon>Asparagales</taxon>
        <taxon>Orchidaceae</taxon>
        <taxon>Orchidoideae</taxon>
        <taxon>Orchideae</taxon>
        <taxon>Orchidinae</taxon>
        <taxon>Platanthera</taxon>
    </lineage>
</organism>
<feature type="region of interest" description="Disordered" evidence="1">
    <location>
        <begin position="38"/>
        <end position="105"/>
    </location>
</feature>
<reference evidence="2 3" key="1">
    <citation type="journal article" date="2022" name="Nat. Plants">
        <title>Genomes of leafy and leafless Platanthera orchids illuminate the evolution of mycoheterotrophy.</title>
        <authorList>
            <person name="Li M.H."/>
            <person name="Liu K.W."/>
            <person name="Li Z."/>
            <person name="Lu H.C."/>
            <person name="Ye Q.L."/>
            <person name="Zhang D."/>
            <person name="Wang J.Y."/>
            <person name="Li Y.F."/>
            <person name="Zhong Z.M."/>
            <person name="Liu X."/>
            <person name="Yu X."/>
            <person name="Liu D.K."/>
            <person name="Tu X.D."/>
            <person name="Liu B."/>
            <person name="Hao Y."/>
            <person name="Liao X.Y."/>
            <person name="Jiang Y.T."/>
            <person name="Sun W.H."/>
            <person name="Chen J."/>
            <person name="Chen Y.Q."/>
            <person name="Ai Y."/>
            <person name="Zhai J.W."/>
            <person name="Wu S.S."/>
            <person name="Zhou Z."/>
            <person name="Hsiao Y.Y."/>
            <person name="Wu W.L."/>
            <person name="Chen Y.Y."/>
            <person name="Lin Y.F."/>
            <person name="Hsu J.L."/>
            <person name="Li C.Y."/>
            <person name="Wang Z.W."/>
            <person name="Zhao X."/>
            <person name="Zhong W.Y."/>
            <person name="Ma X.K."/>
            <person name="Ma L."/>
            <person name="Huang J."/>
            <person name="Chen G.Z."/>
            <person name="Huang M.Z."/>
            <person name="Huang L."/>
            <person name="Peng D.H."/>
            <person name="Luo Y.B."/>
            <person name="Zou S.Q."/>
            <person name="Chen S.P."/>
            <person name="Lan S."/>
            <person name="Tsai W.C."/>
            <person name="Van de Peer Y."/>
            <person name="Liu Z.J."/>
        </authorList>
    </citation>
    <scope>NUCLEOTIDE SEQUENCE [LARGE SCALE GENOMIC DNA]</scope>
    <source>
        <strain evidence="2">Lor287</strain>
    </source>
</reference>
<protein>
    <submittedName>
        <fullName evidence="2">Uncharacterized protein</fullName>
    </submittedName>
</protein>
<evidence type="ECO:0000256" key="1">
    <source>
        <dbReference type="SAM" id="MobiDB-lite"/>
    </source>
</evidence>
<dbReference type="EMBL" id="JBBWWQ010000011">
    <property type="protein sequence ID" value="KAK8936298.1"/>
    <property type="molecule type" value="Genomic_DNA"/>
</dbReference>
<feature type="compositionally biased region" description="Basic and acidic residues" evidence="1">
    <location>
        <begin position="91"/>
        <end position="105"/>
    </location>
</feature>
<sequence length="105" mass="12024">MVERRLIIFSVLEEPTVALTRISCVRLVELADFPEFTDFPELSESDSAEPSEYCLEPEQDKPESPTDTSTHDRKPPKQLWATNLPGGREQTYPEEKQQALMAKEE</sequence>
<comment type="caution">
    <text evidence="2">The sequence shown here is derived from an EMBL/GenBank/DDBJ whole genome shotgun (WGS) entry which is preliminary data.</text>
</comment>
<dbReference type="Proteomes" id="UP001418222">
    <property type="component" value="Unassembled WGS sequence"/>
</dbReference>
<evidence type="ECO:0000313" key="2">
    <source>
        <dbReference type="EMBL" id="KAK8936298.1"/>
    </source>
</evidence>